<name>A0A4R6TU03_9BACI</name>
<accession>A0A4R6TU03</accession>
<reference evidence="1 2" key="1">
    <citation type="submission" date="2019-03" db="EMBL/GenBank/DDBJ databases">
        <title>Genomic Encyclopedia of Type Strains, Phase IV (KMG-IV): sequencing the most valuable type-strain genomes for metagenomic binning, comparative biology and taxonomic classification.</title>
        <authorList>
            <person name="Goeker M."/>
        </authorList>
    </citation>
    <scope>NUCLEOTIDE SEQUENCE [LARGE SCALE GENOMIC DNA]</scope>
    <source>
        <strain evidence="1 2">DSM 28697</strain>
    </source>
</reference>
<keyword evidence="2" id="KW-1185">Reference proteome</keyword>
<dbReference type="OrthoDB" id="1290722at2"/>
<dbReference type="AlphaFoldDB" id="A0A4R6TU03"/>
<protein>
    <recommendedName>
        <fullName evidence="3">Heparinase II/III-like protein</fullName>
    </recommendedName>
</protein>
<dbReference type="SUPFAM" id="SSF48239">
    <property type="entry name" value="Terpenoid cyclases/Protein prenyltransferases"/>
    <property type="match status" value="1"/>
</dbReference>
<dbReference type="Gene3D" id="1.50.10.20">
    <property type="match status" value="1"/>
</dbReference>
<dbReference type="RefSeq" id="WP_133581385.1">
    <property type="nucleotide sequence ID" value="NZ_SNYJ01000014.1"/>
</dbReference>
<evidence type="ECO:0000313" key="2">
    <source>
        <dbReference type="Proteomes" id="UP000295632"/>
    </source>
</evidence>
<evidence type="ECO:0000313" key="1">
    <source>
        <dbReference type="EMBL" id="TDQ37188.1"/>
    </source>
</evidence>
<comment type="caution">
    <text evidence="1">The sequence shown here is derived from an EMBL/GenBank/DDBJ whole genome shotgun (WGS) entry which is preliminary data.</text>
</comment>
<gene>
    <name evidence="1" type="ORF">EV213_11467</name>
</gene>
<dbReference type="Proteomes" id="UP000295632">
    <property type="component" value="Unassembled WGS sequence"/>
</dbReference>
<dbReference type="InterPro" id="IPR008930">
    <property type="entry name" value="Terpenoid_cyclase/PrenylTrfase"/>
</dbReference>
<proteinExistence type="predicted"/>
<sequence length="582" mass="65405">MNTTDQAYARIVQLNDERTATSMAKQVKDPESRFDGGVFDDTVGIAQANHVSTVSDLISWISSYVNPDSAHYHSIEVAERINRAVAFLLRRQHKDGTISLGSTNYHSPPDTAFIIVGLLQVHPLMKKDETSAIRPVCEGIETFLRRAVPAMRIGGCHTPNHRWVMTAALGGLHQLFPEEEGLVERAEEWLAEGLDFTEDGEFSERSNGIYNAVNDIMLYYAALYLNRPELLEPVRRNLNMMVYLTHPNGEVVTDYSGRQDFGNKATFVNYFLIYRLMAVKDGNGLFASMSDEAAKAMTHPGSSENQAMAGLLMYPDTQYLNVPRQPLPEQYEVMLNEHHPYKEQREQLKRVGHHGIVQHSAVHSAYGHPVGRYRDGKESATLMAAAPSFFSLRYGAARLLAVKWSTAMTPGIVAMDSLKKEAGSYHMKATLEKGYNGPLPTHARGKDSTWSLMPHQLRPLTHVQTHEVQVDIEHMENGWEFNLKAGEPEDVFTQITFLFSAEGELKGNGLQQTTNPQQFLWKNGDVTYESGQDRMILSGAAQDHTVELIRTDAHPLDCLAISINLLTPFEHRIRLTLEERKE</sequence>
<evidence type="ECO:0008006" key="3">
    <source>
        <dbReference type="Google" id="ProtNLM"/>
    </source>
</evidence>
<dbReference type="EMBL" id="SNYJ01000014">
    <property type="protein sequence ID" value="TDQ37188.1"/>
    <property type="molecule type" value="Genomic_DNA"/>
</dbReference>
<organism evidence="1 2">
    <name type="scientific">Aureibacillus halotolerans</name>
    <dbReference type="NCBI Taxonomy" id="1508390"/>
    <lineage>
        <taxon>Bacteria</taxon>
        <taxon>Bacillati</taxon>
        <taxon>Bacillota</taxon>
        <taxon>Bacilli</taxon>
        <taxon>Bacillales</taxon>
        <taxon>Bacillaceae</taxon>
        <taxon>Aureibacillus</taxon>
    </lineage>
</organism>